<feature type="compositionally biased region" description="Basic residues" evidence="1">
    <location>
        <begin position="145"/>
        <end position="154"/>
    </location>
</feature>
<keyword evidence="3" id="KW-1185">Reference proteome</keyword>
<reference evidence="2" key="2">
    <citation type="submission" date="2023-03" db="EMBL/GenBank/DDBJ databases">
        <authorList>
            <person name="Inwood S.N."/>
            <person name="Skelly J.G."/>
            <person name="Guhlin J."/>
            <person name="Harrop T.W.R."/>
            <person name="Goldson S.G."/>
            <person name="Dearden P.K."/>
        </authorList>
    </citation>
    <scope>NUCLEOTIDE SEQUENCE</scope>
    <source>
        <strain evidence="2">Irish</strain>
        <tissue evidence="2">Whole body</tissue>
    </source>
</reference>
<comment type="caution">
    <text evidence="2">The sequence shown here is derived from an EMBL/GenBank/DDBJ whole genome shotgun (WGS) entry which is preliminary data.</text>
</comment>
<evidence type="ECO:0008006" key="4">
    <source>
        <dbReference type="Google" id="ProtNLM"/>
    </source>
</evidence>
<dbReference type="EMBL" id="JAQQBS010000003">
    <property type="protein sequence ID" value="KAK0170824.1"/>
    <property type="molecule type" value="Genomic_DNA"/>
</dbReference>
<evidence type="ECO:0000313" key="2">
    <source>
        <dbReference type="EMBL" id="KAK0170824.1"/>
    </source>
</evidence>
<accession>A0AA39FK74</accession>
<proteinExistence type="predicted"/>
<dbReference type="Proteomes" id="UP001168990">
    <property type="component" value="Unassembled WGS sequence"/>
</dbReference>
<gene>
    <name evidence="2" type="ORF">PV328_008622</name>
</gene>
<feature type="region of interest" description="Disordered" evidence="1">
    <location>
        <begin position="127"/>
        <end position="196"/>
    </location>
</feature>
<protein>
    <recommendedName>
        <fullName evidence="4">DUF4806 domain-containing protein</fullName>
    </recommendedName>
</protein>
<dbReference type="AlphaFoldDB" id="A0AA39FK74"/>
<evidence type="ECO:0000256" key="1">
    <source>
        <dbReference type="SAM" id="MobiDB-lite"/>
    </source>
</evidence>
<organism evidence="2 3">
    <name type="scientific">Microctonus aethiopoides</name>
    <dbReference type="NCBI Taxonomy" id="144406"/>
    <lineage>
        <taxon>Eukaryota</taxon>
        <taxon>Metazoa</taxon>
        <taxon>Ecdysozoa</taxon>
        <taxon>Arthropoda</taxon>
        <taxon>Hexapoda</taxon>
        <taxon>Insecta</taxon>
        <taxon>Pterygota</taxon>
        <taxon>Neoptera</taxon>
        <taxon>Endopterygota</taxon>
        <taxon>Hymenoptera</taxon>
        <taxon>Apocrita</taxon>
        <taxon>Ichneumonoidea</taxon>
        <taxon>Braconidae</taxon>
        <taxon>Euphorinae</taxon>
        <taxon>Microctonus</taxon>
    </lineage>
</organism>
<reference evidence="2" key="1">
    <citation type="journal article" date="2023" name="bioRxiv">
        <title>Scaffold-level genome assemblies of two parasitoid biocontrol wasps reveal the parthenogenesis mechanism and an associated novel virus.</title>
        <authorList>
            <person name="Inwood S."/>
            <person name="Skelly J."/>
            <person name="Guhlin J."/>
            <person name="Harrop T."/>
            <person name="Goldson S."/>
            <person name="Dearden P."/>
        </authorList>
    </citation>
    <scope>NUCLEOTIDE SEQUENCE</scope>
    <source>
        <strain evidence="2">Irish</strain>
        <tissue evidence="2">Whole body</tissue>
    </source>
</reference>
<feature type="compositionally biased region" description="Low complexity" evidence="1">
    <location>
        <begin position="179"/>
        <end position="192"/>
    </location>
</feature>
<sequence>MNNEKSVAKYALVEFIEERTDDGKISIECVPSSWVKFDQKIGKCSVKFLAQPYGPEDIRLINDFIKKCAPAPQSWPRFPIILKGDAATYSEACKKIKVLETQAFTTDSETRGTEKCRNITQKFKDKSERDLLNTSSSSSCNSGIHKNRRGKKKRFEVMSQHHPKDRNNNCGVTSDSKPKSAINSSSNSEDSAGVGNVSNLSHRNIVISRNPNITDKSDQNRIINREKIGVEAPAGSIINAKKTISTNNFTSIDNPEMPDVTHMDRDLVCLYVAIKKLSVQVATMDQNQQLMINALERSQLTSNSKISTSTFFTKHNFVRIKTVDEFKILESNLDEDPEFLNDYKDALECQVMRTYKETIVAVVKAIFDRVFAMKCTAMKQSREKFVLKGSRFYNLLYELILRSHTNDGGAITERIFYSALSRCLTDSKDWDGNRVNRSILPTVPIQKQ</sequence>
<evidence type="ECO:0000313" key="3">
    <source>
        <dbReference type="Proteomes" id="UP001168990"/>
    </source>
</evidence>
<name>A0AA39FK74_9HYME</name>